<evidence type="ECO:0000313" key="1">
    <source>
        <dbReference type="EMBL" id="QWB14896.1"/>
    </source>
</evidence>
<protein>
    <submittedName>
        <fullName evidence="1">Capsid protein</fullName>
    </submittedName>
</protein>
<sequence length="396" mass="44615">MANWSYYPTRRYTGRRSFNPYYNTAYKNTRTRTSRRKANRESWAARQQKDASTVTISRIATVPVVIGNGESNGAVYINHWDQLRQSTYFPNYSPMYDQMKIDKIRIKITGNQSGSAVTANLSPAVVAAFDRNGLSPSQQITTASVSTYSSAQLKQWSTGNAFVMYQTIYPSTIMEKGQYIPTDSLQDPQTITSTVNPCVSESDPTLPFKPITLLGVDMGSSMSTSQTFAFTVEYEYTVTFRGMRKPSLAYLDYEVYGFRIYKRVGDIISPVLDVNIDQFLYAESNVTVNMASKSVLIRIYRRNYSLEGFNTVSVEFIFNPYNTNTQMTVQAGSYYCYVTPSFAGPTVDYVFFSPLIGSSFKDSDAIFMTYLNYTGSSVAISSIFVDGEDLPGTWWT</sequence>
<reference evidence="1" key="1">
    <citation type="submission" date="2020-04" db="EMBL/GenBank/DDBJ databases">
        <authorList>
            <person name="Liu Q."/>
            <person name="Zhang W."/>
        </authorList>
    </citation>
    <scope>NUCLEOTIDE SEQUENCE</scope>
    <source>
        <strain evidence="1">Elk01cre2</strain>
    </source>
</reference>
<name>A0A8E8D7W3_9VIRU</name>
<dbReference type="EMBL" id="MT367279">
    <property type="protein sequence ID" value="QWB14896.1"/>
    <property type="molecule type" value="Genomic_DNA"/>
</dbReference>
<accession>A0A8E8D7W3</accession>
<proteinExistence type="predicted"/>
<organism evidence="1">
    <name type="scientific">Cressdnaviricota sp</name>
    <dbReference type="NCBI Taxonomy" id="2748378"/>
    <lineage>
        <taxon>Viruses</taxon>
        <taxon>Monodnaviria</taxon>
        <taxon>Shotokuvirae</taxon>
        <taxon>Cressdnaviricota</taxon>
    </lineage>
</organism>